<dbReference type="PANTHER" id="PTHR33219:SF14">
    <property type="entry name" value="PROTEIN COFACTOR ASSEMBLY OF COMPLEX C SUBUNIT B CCB3, CHLOROPLASTIC-RELATED"/>
    <property type="match status" value="1"/>
</dbReference>
<evidence type="ECO:0008006" key="3">
    <source>
        <dbReference type="Google" id="ProtNLM"/>
    </source>
</evidence>
<evidence type="ECO:0000256" key="1">
    <source>
        <dbReference type="SAM" id="Phobius"/>
    </source>
</evidence>
<dbReference type="EMBL" id="VSSQ01125171">
    <property type="protein sequence ID" value="MPN55670.1"/>
    <property type="molecule type" value="Genomic_DNA"/>
</dbReference>
<accession>A0A645IXR2</accession>
<proteinExistence type="predicted"/>
<protein>
    <recommendedName>
        <fullName evidence="3">YggT family protein</fullName>
    </recommendedName>
</protein>
<reference evidence="2" key="1">
    <citation type="submission" date="2019-08" db="EMBL/GenBank/DDBJ databases">
        <authorList>
            <person name="Kucharzyk K."/>
            <person name="Murdoch R.W."/>
            <person name="Higgins S."/>
            <person name="Loffler F."/>
        </authorList>
    </citation>
    <scope>NUCLEOTIDE SEQUENCE</scope>
</reference>
<dbReference type="PANTHER" id="PTHR33219">
    <property type="entry name" value="YLMG HOMOLOG PROTEIN 2, CHLOROPLASTIC"/>
    <property type="match status" value="1"/>
</dbReference>
<comment type="caution">
    <text evidence="2">The sequence shown here is derived from an EMBL/GenBank/DDBJ whole genome shotgun (WGS) entry which is preliminary data.</text>
</comment>
<keyword evidence="1" id="KW-0472">Membrane</keyword>
<sequence>MSYQIIQVVNLIFEVLTWLIIIRCILSFVRHDPYQPIFKFIYEVTEPIMAPFRRIVPAAGGLDFSPLIVLLAITLVQRIVIVLLSYIL</sequence>
<feature type="transmembrane region" description="Helical" evidence="1">
    <location>
        <begin position="67"/>
        <end position="87"/>
    </location>
</feature>
<name>A0A645IXR2_9ZZZZ</name>
<dbReference type="InterPro" id="IPR003425">
    <property type="entry name" value="CCB3/YggT"/>
</dbReference>
<feature type="transmembrane region" description="Helical" evidence="1">
    <location>
        <begin position="12"/>
        <end position="29"/>
    </location>
</feature>
<keyword evidence="1" id="KW-0812">Transmembrane</keyword>
<dbReference type="Pfam" id="PF02325">
    <property type="entry name" value="CCB3_YggT"/>
    <property type="match status" value="1"/>
</dbReference>
<dbReference type="AlphaFoldDB" id="A0A645IXR2"/>
<dbReference type="GO" id="GO:0016020">
    <property type="term" value="C:membrane"/>
    <property type="evidence" value="ECO:0007669"/>
    <property type="project" value="InterPro"/>
</dbReference>
<organism evidence="2">
    <name type="scientific">bioreactor metagenome</name>
    <dbReference type="NCBI Taxonomy" id="1076179"/>
    <lineage>
        <taxon>unclassified sequences</taxon>
        <taxon>metagenomes</taxon>
        <taxon>ecological metagenomes</taxon>
    </lineage>
</organism>
<keyword evidence="1" id="KW-1133">Transmembrane helix</keyword>
<gene>
    <name evidence="2" type="ORF">SDC9_203354</name>
</gene>
<evidence type="ECO:0000313" key="2">
    <source>
        <dbReference type="EMBL" id="MPN55670.1"/>
    </source>
</evidence>